<accession>A0ABT9GNG3</accession>
<keyword evidence="1" id="KW-0732">Signal</keyword>
<dbReference type="RefSeq" id="WP_305944652.1">
    <property type="nucleotide sequence ID" value="NZ_JAUZVY010000002.1"/>
</dbReference>
<organism evidence="2 3">
    <name type="scientific">Alkalimonas delamerensis</name>
    <dbReference type="NCBI Taxonomy" id="265981"/>
    <lineage>
        <taxon>Bacteria</taxon>
        <taxon>Pseudomonadati</taxon>
        <taxon>Pseudomonadota</taxon>
        <taxon>Gammaproteobacteria</taxon>
        <taxon>Alkalimonas</taxon>
    </lineage>
</organism>
<feature type="chain" id="PRO_5045920956" description="ABC-type amino acid transport substrate-binding protein" evidence="1">
    <location>
        <begin position="20"/>
        <end position="262"/>
    </location>
</feature>
<feature type="signal peptide" evidence="1">
    <location>
        <begin position="1"/>
        <end position="19"/>
    </location>
</feature>
<keyword evidence="3" id="KW-1185">Reference proteome</keyword>
<evidence type="ECO:0000313" key="2">
    <source>
        <dbReference type="EMBL" id="MDP4528517.1"/>
    </source>
</evidence>
<proteinExistence type="predicted"/>
<protein>
    <recommendedName>
        <fullName evidence="4">ABC-type amino acid transport substrate-binding protein</fullName>
    </recommendedName>
</protein>
<dbReference type="Gene3D" id="3.40.190.10">
    <property type="entry name" value="Periplasmic binding protein-like II"/>
    <property type="match status" value="2"/>
</dbReference>
<name>A0ABT9GNG3_9GAMM</name>
<evidence type="ECO:0000256" key="1">
    <source>
        <dbReference type="SAM" id="SignalP"/>
    </source>
</evidence>
<sequence length="262" mass="29526">MCLRLLIAGLFLVAPIAQPAGQCQLPEQHYRVGTEALDFFPHYNFSDEGVAGYGNQVFERFAEFAGIELTFKALPVKRLYHEIDRMVDAVYPDHPRWVQYQGVAPDRAFSLPVATAVGVAWSRASTPELETSQVRSLAIIHGFTPVAWFGIRGRYPFRIIEVPDANTALRLLLSGRVDAVDLEYNVARYQLKQTEAVKGAVVAERLPYTLGQYHLSSATRPELIRCFDQFLQQHQQELAELKATFGLIETLPFVQNTSQDLQ</sequence>
<evidence type="ECO:0000313" key="3">
    <source>
        <dbReference type="Proteomes" id="UP001236258"/>
    </source>
</evidence>
<reference evidence="2 3" key="1">
    <citation type="submission" date="2023-08" db="EMBL/GenBank/DDBJ databases">
        <authorList>
            <person name="Joshi A."/>
            <person name="Thite S."/>
        </authorList>
    </citation>
    <scope>NUCLEOTIDE SEQUENCE [LARGE SCALE GENOMIC DNA]</scope>
    <source>
        <strain evidence="2 3">1E1</strain>
    </source>
</reference>
<dbReference type="SUPFAM" id="SSF53850">
    <property type="entry name" value="Periplasmic binding protein-like II"/>
    <property type="match status" value="1"/>
</dbReference>
<evidence type="ECO:0008006" key="4">
    <source>
        <dbReference type="Google" id="ProtNLM"/>
    </source>
</evidence>
<dbReference type="EMBL" id="JAUZVY010000002">
    <property type="protein sequence ID" value="MDP4528517.1"/>
    <property type="molecule type" value="Genomic_DNA"/>
</dbReference>
<gene>
    <name evidence="2" type="ORF">Q3O59_05665</name>
</gene>
<comment type="caution">
    <text evidence="2">The sequence shown here is derived from an EMBL/GenBank/DDBJ whole genome shotgun (WGS) entry which is preliminary data.</text>
</comment>
<dbReference type="Proteomes" id="UP001236258">
    <property type="component" value="Unassembled WGS sequence"/>
</dbReference>